<feature type="transmembrane region" description="Helical" evidence="1">
    <location>
        <begin position="142"/>
        <end position="159"/>
    </location>
</feature>
<comment type="caution">
    <text evidence="2">The sequence shown here is derived from an EMBL/GenBank/DDBJ whole genome shotgun (WGS) entry which is preliminary data.</text>
</comment>
<evidence type="ECO:0000256" key="1">
    <source>
        <dbReference type="SAM" id="Phobius"/>
    </source>
</evidence>
<keyword evidence="1" id="KW-0812">Transmembrane</keyword>
<sequence>MNKLLRIPSWLLFILLLVVPATFSNNEMGEYFQVTFGLIMVAWMIKVNEEMFLRIKGKPSIKFNLFAFGLIFAFCYFSAIILLTDGYSISTEKDNYAEYGWLIYIYIPGHLISFAGYLYGLHFTAYSIHILEEQLFDKRIDYSKLLAALFFFPIGLWWTQPKINRILRIDLEEET</sequence>
<dbReference type="Proteomes" id="UP001172082">
    <property type="component" value="Unassembled WGS sequence"/>
</dbReference>
<dbReference type="EMBL" id="JAUJEA010000003">
    <property type="protein sequence ID" value="MDN5201713.1"/>
    <property type="molecule type" value="Genomic_DNA"/>
</dbReference>
<keyword evidence="1" id="KW-1133">Transmembrane helix</keyword>
<accession>A0ABT8KNC4</accession>
<gene>
    <name evidence="2" type="ORF">QQ008_10080</name>
</gene>
<reference evidence="2" key="1">
    <citation type="submission" date="2023-06" db="EMBL/GenBank/DDBJ databases">
        <title>Genomic of Parafulvivirga corallium.</title>
        <authorList>
            <person name="Wang G."/>
        </authorList>
    </citation>
    <scope>NUCLEOTIDE SEQUENCE</scope>
    <source>
        <strain evidence="2">BMA10</strain>
    </source>
</reference>
<dbReference type="RefSeq" id="WP_346751741.1">
    <property type="nucleotide sequence ID" value="NZ_JAUJEA010000003.1"/>
</dbReference>
<organism evidence="2 3">
    <name type="scientific">Splendidivirga corallicola</name>
    <dbReference type="NCBI Taxonomy" id="3051826"/>
    <lineage>
        <taxon>Bacteria</taxon>
        <taxon>Pseudomonadati</taxon>
        <taxon>Bacteroidota</taxon>
        <taxon>Cytophagia</taxon>
        <taxon>Cytophagales</taxon>
        <taxon>Splendidivirgaceae</taxon>
        <taxon>Splendidivirga</taxon>
    </lineage>
</organism>
<name>A0ABT8KNC4_9BACT</name>
<evidence type="ECO:0000313" key="3">
    <source>
        <dbReference type="Proteomes" id="UP001172082"/>
    </source>
</evidence>
<keyword evidence="3" id="KW-1185">Reference proteome</keyword>
<evidence type="ECO:0000313" key="2">
    <source>
        <dbReference type="EMBL" id="MDN5201713.1"/>
    </source>
</evidence>
<proteinExistence type="predicted"/>
<feature type="transmembrane region" description="Helical" evidence="1">
    <location>
        <begin position="103"/>
        <end position="121"/>
    </location>
</feature>
<protein>
    <submittedName>
        <fullName evidence="2">Uncharacterized protein</fullName>
    </submittedName>
</protein>
<feature type="transmembrane region" description="Helical" evidence="1">
    <location>
        <begin position="31"/>
        <end position="49"/>
    </location>
</feature>
<feature type="transmembrane region" description="Helical" evidence="1">
    <location>
        <begin position="61"/>
        <end position="83"/>
    </location>
</feature>
<keyword evidence="1" id="KW-0472">Membrane</keyword>